<evidence type="ECO:0000313" key="1">
    <source>
        <dbReference type="EMBL" id="MBP1856516.1"/>
    </source>
</evidence>
<evidence type="ECO:0000313" key="2">
    <source>
        <dbReference type="Proteomes" id="UP000767291"/>
    </source>
</evidence>
<comment type="caution">
    <text evidence="1">The sequence shown here is derived from an EMBL/GenBank/DDBJ whole genome shotgun (WGS) entry which is preliminary data.</text>
</comment>
<gene>
    <name evidence="1" type="ORF">J2Z43_002969</name>
</gene>
<dbReference type="InterPro" id="IPR024623">
    <property type="entry name" value="YtxH"/>
</dbReference>
<sequence>MSKNNKKGGILFLGAIFGFLFGIFFAPKKGIELRKDAKVKIKEVKENPKDAIKETYDEVKEKITSFVDDGDEDEDIKISEEDIVISKTFNNEGEVN</sequence>
<organism evidence="1 2">
    <name type="scientific">Metaclostridioides mangenotii</name>
    <dbReference type="NCBI Taxonomy" id="1540"/>
    <lineage>
        <taxon>Bacteria</taxon>
        <taxon>Bacillati</taxon>
        <taxon>Bacillota</taxon>
        <taxon>Clostridia</taxon>
        <taxon>Peptostreptococcales</taxon>
        <taxon>Peptostreptococcaceae</taxon>
        <taxon>Metaclostridioides</taxon>
    </lineage>
</organism>
<name>A0ABS4EEY9_9FIRM</name>
<reference evidence="1 2" key="1">
    <citation type="submission" date="2021-03" db="EMBL/GenBank/DDBJ databases">
        <title>Genomic Encyclopedia of Type Strains, Phase IV (KMG-IV): sequencing the most valuable type-strain genomes for metagenomic binning, comparative biology and taxonomic classification.</title>
        <authorList>
            <person name="Goeker M."/>
        </authorList>
    </citation>
    <scope>NUCLEOTIDE SEQUENCE [LARGE SCALE GENOMIC DNA]</scope>
    <source>
        <strain evidence="1 2">DSM 1289</strain>
    </source>
</reference>
<dbReference type="Proteomes" id="UP000767291">
    <property type="component" value="Unassembled WGS sequence"/>
</dbReference>
<dbReference type="Pfam" id="PF12732">
    <property type="entry name" value="YtxH"/>
    <property type="match status" value="1"/>
</dbReference>
<keyword evidence="2" id="KW-1185">Reference proteome</keyword>
<accession>A0ABS4EEY9</accession>
<dbReference type="RefSeq" id="WP_209457790.1">
    <property type="nucleotide sequence ID" value="NZ_BAAACS010000006.1"/>
</dbReference>
<dbReference type="EMBL" id="JAGGJX010000009">
    <property type="protein sequence ID" value="MBP1856516.1"/>
    <property type="molecule type" value="Genomic_DNA"/>
</dbReference>
<protein>
    <submittedName>
        <fullName evidence="1">Gas vesicle protein</fullName>
    </submittedName>
</protein>
<proteinExistence type="predicted"/>